<dbReference type="InParanoid" id="A0A067R7M9"/>
<dbReference type="AlphaFoldDB" id="A0A067R7M9"/>
<name>A0A067R7M9_ZOONE</name>
<dbReference type="Proteomes" id="UP000027135">
    <property type="component" value="Unassembled WGS sequence"/>
</dbReference>
<reference evidence="1 2" key="1">
    <citation type="journal article" date="2014" name="Nat. Commun.">
        <title>Molecular traces of alternative social organization in a termite genome.</title>
        <authorList>
            <person name="Terrapon N."/>
            <person name="Li C."/>
            <person name="Robertson H.M."/>
            <person name="Ji L."/>
            <person name="Meng X."/>
            <person name="Booth W."/>
            <person name="Chen Z."/>
            <person name="Childers C.P."/>
            <person name="Glastad K.M."/>
            <person name="Gokhale K."/>
            <person name="Gowin J."/>
            <person name="Gronenberg W."/>
            <person name="Hermansen R.A."/>
            <person name="Hu H."/>
            <person name="Hunt B.G."/>
            <person name="Huylmans A.K."/>
            <person name="Khalil S.M."/>
            <person name="Mitchell R.D."/>
            <person name="Munoz-Torres M.C."/>
            <person name="Mustard J.A."/>
            <person name="Pan H."/>
            <person name="Reese J.T."/>
            <person name="Scharf M.E."/>
            <person name="Sun F."/>
            <person name="Vogel H."/>
            <person name="Xiao J."/>
            <person name="Yang W."/>
            <person name="Yang Z."/>
            <person name="Yang Z."/>
            <person name="Zhou J."/>
            <person name="Zhu J."/>
            <person name="Brent C.S."/>
            <person name="Elsik C.G."/>
            <person name="Goodisman M.A."/>
            <person name="Liberles D.A."/>
            <person name="Roe R.M."/>
            <person name="Vargo E.L."/>
            <person name="Vilcinskas A."/>
            <person name="Wang J."/>
            <person name="Bornberg-Bauer E."/>
            <person name="Korb J."/>
            <person name="Zhang G."/>
            <person name="Liebig J."/>
        </authorList>
    </citation>
    <scope>NUCLEOTIDE SEQUENCE [LARGE SCALE GENOMIC DNA]</scope>
    <source>
        <tissue evidence="1">Whole organism</tissue>
    </source>
</reference>
<keyword evidence="2" id="KW-1185">Reference proteome</keyword>
<dbReference type="EMBL" id="KK852647">
    <property type="protein sequence ID" value="KDR19522.1"/>
    <property type="molecule type" value="Genomic_DNA"/>
</dbReference>
<protein>
    <submittedName>
        <fullName evidence="1">Uncharacterized protein</fullName>
    </submittedName>
</protein>
<accession>A0A067R7M9</accession>
<gene>
    <name evidence="1" type="ORF">L798_06644</name>
</gene>
<organism evidence="1 2">
    <name type="scientific">Zootermopsis nevadensis</name>
    <name type="common">Dampwood termite</name>
    <dbReference type="NCBI Taxonomy" id="136037"/>
    <lineage>
        <taxon>Eukaryota</taxon>
        <taxon>Metazoa</taxon>
        <taxon>Ecdysozoa</taxon>
        <taxon>Arthropoda</taxon>
        <taxon>Hexapoda</taxon>
        <taxon>Insecta</taxon>
        <taxon>Pterygota</taxon>
        <taxon>Neoptera</taxon>
        <taxon>Polyneoptera</taxon>
        <taxon>Dictyoptera</taxon>
        <taxon>Blattodea</taxon>
        <taxon>Blattoidea</taxon>
        <taxon>Termitoidae</taxon>
        <taxon>Termopsidae</taxon>
        <taxon>Zootermopsis</taxon>
    </lineage>
</organism>
<sequence length="101" mass="11612">MYFVIGHTLQPGNIQHAGIQSVMLCRLDDRMRETGSVLPTSLLGKGRPCTHRLPSVEEMWWQRGTSRGLGVEHHAVNLILRDEDLYSWVQIPMSHGYHHRL</sequence>
<evidence type="ECO:0000313" key="2">
    <source>
        <dbReference type="Proteomes" id="UP000027135"/>
    </source>
</evidence>
<proteinExistence type="predicted"/>
<evidence type="ECO:0000313" key="1">
    <source>
        <dbReference type="EMBL" id="KDR19522.1"/>
    </source>
</evidence>